<dbReference type="GO" id="GO:0005634">
    <property type="term" value="C:nucleus"/>
    <property type="evidence" value="ECO:0007669"/>
    <property type="project" value="UniProtKB-SubCell"/>
</dbReference>
<keyword evidence="3" id="KW-0597">Phosphoprotein</keyword>
<dbReference type="Gene3D" id="2.60.40.1470">
    <property type="entry name" value="ApaG domain"/>
    <property type="match status" value="1"/>
</dbReference>
<dbReference type="GO" id="GO:0003677">
    <property type="term" value="F:DNA binding"/>
    <property type="evidence" value="ECO:0007669"/>
    <property type="project" value="InterPro"/>
</dbReference>
<dbReference type="SMART" id="SM00992">
    <property type="entry name" value="YccV-like"/>
    <property type="match status" value="1"/>
</dbReference>
<dbReference type="GeneTree" id="ENSGT00940000153571"/>
<keyword evidence="7" id="KW-0234">DNA repair</keyword>
<dbReference type="Ensembl" id="ENSSMRT00000010034.1">
    <property type="protein sequence ID" value="ENSSMRP00000008594.1"/>
    <property type="gene ID" value="ENSSMRG00000006880.1"/>
</dbReference>
<feature type="domain" description="ApaG" evidence="12">
    <location>
        <begin position="313"/>
        <end position="438"/>
    </location>
</feature>
<accession>A0A8D0DJF3</accession>
<protein>
    <recommendedName>
        <fullName evidence="11">Polymerase delta-interacting protein 2</fullName>
    </recommendedName>
</protein>
<dbReference type="GO" id="GO:0042645">
    <property type="term" value="C:mitochondrial nucleoid"/>
    <property type="evidence" value="ECO:0007669"/>
    <property type="project" value="Ensembl"/>
</dbReference>
<keyword evidence="6" id="KW-0496">Mitochondrion</keyword>
<dbReference type="AlphaFoldDB" id="A0A8D0DJF3"/>
<dbReference type="PROSITE" id="PS51087">
    <property type="entry name" value="APAG"/>
    <property type="match status" value="1"/>
</dbReference>
<keyword evidence="14" id="KW-1185">Reference proteome</keyword>
<reference evidence="13" key="1">
    <citation type="submission" date="2025-08" db="UniProtKB">
        <authorList>
            <consortium name="Ensembl"/>
        </authorList>
    </citation>
    <scope>IDENTIFICATION</scope>
</reference>
<comment type="subcellular location">
    <subcellularLocation>
        <location evidence="2">Mitochondrion matrix</location>
    </subcellularLocation>
    <subcellularLocation>
        <location evidence="1">Nucleus</location>
    </subcellularLocation>
</comment>
<evidence type="ECO:0000256" key="3">
    <source>
        <dbReference type="ARBA" id="ARBA00022553"/>
    </source>
</evidence>
<dbReference type="GO" id="GO:0070987">
    <property type="term" value="P:error-free translesion synthesis"/>
    <property type="evidence" value="ECO:0007669"/>
    <property type="project" value="Ensembl"/>
</dbReference>
<evidence type="ECO:0000256" key="10">
    <source>
        <dbReference type="ARBA" id="ARBA00064106"/>
    </source>
</evidence>
<sequence>MENNSIFVVLAAPRAAGSEDVSRCVPEREALWVVTEAVWPARGGTCCSCHSSLSPLWIGMAAAARGRCWAAAAALSRAGPTSCLPCCLGAVAAVPWGGRALRGAAAVTAAAAAWTGGWAGAGLHPRRGLSSRNRPEGKVLETVGVFEAPKQHGKYETGQLFLHSVFGYRGIVLFPWQARLYDRDVASSAPEKGENVAGHGSKEVKGKTHTYYQVLIDARDCPHISQRSQTEAVTFLANHDDSRALYAIPGLDYVSHEDILPYTSTDQVPIQHELFERFLTYDQTKVPPFVARDTLCAWQEKNHPWLELSDVHRETTENIRVTVIPFYMGMREAQNSHVYWWRYCIRLENLNNEVVQLRERHWRIFSLSGTLETVRGRGVVGREPVLSKEQPAFQYSSHVSLQASSGHMWGTFRFERPDGSHFDVRIPPFSLESNKDEKTPPSGLHW</sequence>
<dbReference type="SUPFAM" id="SSF110069">
    <property type="entry name" value="ApaG-like"/>
    <property type="match status" value="1"/>
</dbReference>
<evidence type="ECO:0000313" key="14">
    <source>
        <dbReference type="Proteomes" id="UP000694421"/>
    </source>
</evidence>
<dbReference type="FunFam" id="2.60.40.1470:FF:000001">
    <property type="entry name" value="DNA polymerase delta-interacting protein 2"/>
    <property type="match status" value="1"/>
</dbReference>
<dbReference type="InterPro" id="IPR007474">
    <property type="entry name" value="ApaG_domain"/>
</dbReference>
<dbReference type="OMA" id="IMPYSST"/>
<evidence type="ECO:0000256" key="2">
    <source>
        <dbReference type="ARBA" id="ARBA00004305"/>
    </source>
</evidence>
<dbReference type="GO" id="GO:0045931">
    <property type="term" value="P:positive regulation of mitotic cell cycle"/>
    <property type="evidence" value="ECO:0007669"/>
    <property type="project" value="Ensembl"/>
</dbReference>
<evidence type="ECO:0000256" key="6">
    <source>
        <dbReference type="ARBA" id="ARBA00023128"/>
    </source>
</evidence>
<evidence type="ECO:0000256" key="1">
    <source>
        <dbReference type="ARBA" id="ARBA00004123"/>
    </source>
</evidence>
<dbReference type="InterPro" id="IPR036623">
    <property type="entry name" value="Hemimethylated_DNA-bd_sf"/>
</dbReference>
<evidence type="ECO:0000256" key="7">
    <source>
        <dbReference type="ARBA" id="ARBA00023204"/>
    </source>
</evidence>
<dbReference type="PANTHER" id="PTHR14289:SF16">
    <property type="entry name" value="POLYMERASE DELTA-INTERACTING PROTEIN 2"/>
    <property type="match status" value="1"/>
</dbReference>
<name>A0A8D0DJF3_SALMN</name>
<dbReference type="SUPFAM" id="SSF141255">
    <property type="entry name" value="YccV-like"/>
    <property type="match status" value="1"/>
</dbReference>
<organism evidence="13 14">
    <name type="scientific">Salvator merianae</name>
    <name type="common">Argentine black and white tegu</name>
    <name type="synonym">Tupinambis merianae</name>
    <dbReference type="NCBI Taxonomy" id="96440"/>
    <lineage>
        <taxon>Eukaryota</taxon>
        <taxon>Metazoa</taxon>
        <taxon>Chordata</taxon>
        <taxon>Craniata</taxon>
        <taxon>Vertebrata</taxon>
        <taxon>Euteleostomi</taxon>
        <taxon>Lepidosauria</taxon>
        <taxon>Squamata</taxon>
        <taxon>Bifurcata</taxon>
        <taxon>Unidentata</taxon>
        <taxon>Episquamata</taxon>
        <taxon>Laterata</taxon>
        <taxon>Teiioidea</taxon>
        <taxon>Teiidae</taxon>
        <taxon>Salvator</taxon>
    </lineage>
</organism>
<evidence type="ECO:0000256" key="9">
    <source>
        <dbReference type="ARBA" id="ARBA00056470"/>
    </source>
</evidence>
<proteinExistence type="predicted"/>
<keyword evidence="5" id="KW-0809">Transit peptide</keyword>
<evidence type="ECO:0000256" key="8">
    <source>
        <dbReference type="ARBA" id="ARBA00023242"/>
    </source>
</evidence>
<keyword evidence="8" id="KW-0539">Nucleus</keyword>
<dbReference type="InterPro" id="IPR036767">
    <property type="entry name" value="ApaG_sf"/>
</dbReference>
<dbReference type="GO" id="GO:0007005">
    <property type="term" value="P:mitochondrion organization"/>
    <property type="evidence" value="ECO:0007669"/>
    <property type="project" value="Ensembl"/>
</dbReference>
<dbReference type="Pfam" id="PF08755">
    <property type="entry name" value="YccV-like"/>
    <property type="match status" value="1"/>
</dbReference>
<reference evidence="13" key="2">
    <citation type="submission" date="2025-09" db="UniProtKB">
        <authorList>
            <consortium name="Ensembl"/>
        </authorList>
    </citation>
    <scope>IDENTIFICATION</scope>
</reference>
<dbReference type="Proteomes" id="UP000694421">
    <property type="component" value="Unplaced"/>
</dbReference>
<evidence type="ECO:0000256" key="5">
    <source>
        <dbReference type="ARBA" id="ARBA00022946"/>
    </source>
</evidence>
<dbReference type="GO" id="GO:0016242">
    <property type="term" value="P:negative regulation of macroautophagy"/>
    <property type="evidence" value="ECO:0007669"/>
    <property type="project" value="Ensembl"/>
</dbReference>
<keyword evidence="4" id="KW-0227">DNA damage</keyword>
<comment type="function">
    <text evidence="9">Involved in DNA damage tolerance by regulating translesion synthesis (TLS) of templates carrying DNA damage lesions such as 8oxoG and abasic sites. May act by stimulating activity of DNA polymerases involved in TLS, such as PRIMPOL and polymerase delta (POLD1).</text>
</comment>
<comment type="subunit">
    <text evidence="10">Interacts with PCNA and POLD2. Interacts with SSBP1. Interacts with PRIMPOL; leading to enhance DNA polymerase activity of PRIMPOL. Interacts with POLH. Interacts with POLD1; leading to stimulate DNA polymerase activity of POLD1.</text>
</comment>
<evidence type="ECO:0000256" key="11">
    <source>
        <dbReference type="ARBA" id="ARBA00073116"/>
    </source>
</evidence>
<dbReference type="GO" id="GO:0006281">
    <property type="term" value="P:DNA repair"/>
    <property type="evidence" value="ECO:0007669"/>
    <property type="project" value="UniProtKB-KW"/>
</dbReference>
<evidence type="ECO:0000313" key="13">
    <source>
        <dbReference type="Ensembl" id="ENSSMRP00000008594.1"/>
    </source>
</evidence>
<dbReference type="InterPro" id="IPR011722">
    <property type="entry name" value="Hemimethylated_DNA-bd_dom"/>
</dbReference>
<dbReference type="NCBIfam" id="NF003967">
    <property type="entry name" value="PRK05461.1"/>
    <property type="match status" value="1"/>
</dbReference>
<dbReference type="PANTHER" id="PTHR14289">
    <property type="entry name" value="F-BOX ONLY PROTEIN 3"/>
    <property type="match status" value="1"/>
</dbReference>
<evidence type="ECO:0000259" key="12">
    <source>
        <dbReference type="PROSITE" id="PS51087"/>
    </source>
</evidence>
<dbReference type="Pfam" id="PF04379">
    <property type="entry name" value="DUF525"/>
    <property type="match status" value="1"/>
</dbReference>
<evidence type="ECO:0000256" key="4">
    <source>
        <dbReference type="ARBA" id="ARBA00022763"/>
    </source>
</evidence>